<accession>A0A9X2EI67</accession>
<sequence length="77" mass="8380">MAHYGLIKNYDGKQGTGTITPEKGGDALMFQKEGLEDPKQVPQPTQRYSFETSTVDGGKTQAVNLRRQHSGGAQRTA</sequence>
<reference evidence="2" key="1">
    <citation type="submission" date="2022-06" db="EMBL/GenBank/DDBJ databases">
        <title>Sphingomicrobium sedimins sp. nov., a marine bacterium isolated from tidal flat.</title>
        <authorList>
            <person name="Kim C.-H."/>
            <person name="Yoo Y."/>
            <person name="Kim J.-J."/>
        </authorList>
    </citation>
    <scope>NUCLEOTIDE SEQUENCE</scope>
    <source>
        <strain evidence="2">GRR-S6-50</strain>
    </source>
</reference>
<dbReference type="Proteomes" id="UP001155128">
    <property type="component" value="Unassembled WGS sequence"/>
</dbReference>
<dbReference type="Gene3D" id="2.40.50.140">
    <property type="entry name" value="Nucleic acid-binding proteins"/>
    <property type="match status" value="1"/>
</dbReference>
<organism evidence="2 3">
    <name type="scientific">Sphingomicrobium sediminis</name>
    <dbReference type="NCBI Taxonomy" id="2950949"/>
    <lineage>
        <taxon>Bacteria</taxon>
        <taxon>Pseudomonadati</taxon>
        <taxon>Pseudomonadota</taxon>
        <taxon>Alphaproteobacteria</taxon>
        <taxon>Sphingomonadales</taxon>
        <taxon>Sphingomonadaceae</taxon>
        <taxon>Sphingomicrobium</taxon>
    </lineage>
</organism>
<evidence type="ECO:0000313" key="3">
    <source>
        <dbReference type="Proteomes" id="UP001155128"/>
    </source>
</evidence>
<proteinExistence type="predicted"/>
<evidence type="ECO:0000256" key="1">
    <source>
        <dbReference type="SAM" id="MobiDB-lite"/>
    </source>
</evidence>
<gene>
    <name evidence="2" type="ORF">NDO55_09170</name>
</gene>
<dbReference type="EMBL" id="JAMSHT010000001">
    <property type="protein sequence ID" value="MCM8557990.1"/>
    <property type="molecule type" value="Genomic_DNA"/>
</dbReference>
<name>A0A9X2EI67_9SPHN</name>
<feature type="region of interest" description="Disordered" evidence="1">
    <location>
        <begin position="1"/>
        <end position="24"/>
    </location>
</feature>
<dbReference type="RefSeq" id="WP_252114536.1">
    <property type="nucleotide sequence ID" value="NZ_JAMSHT010000001.1"/>
</dbReference>
<dbReference type="InterPro" id="IPR012340">
    <property type="entry name" value="NA-bd_OB-fold"/>
</dbReference>
<protein>
    <submittedName>
        <fullName evidence="2">Cold-shock protein</fullName>
    </submittedName>
</protein>
<keyword evidence="3" id="KW-1185">Reference proteome</keyword>
<feature type="compositionally biased region" description="Polar residues" evidence="1">
    <location>
        <begin position="42"/>
        <end position="55"/>
    </location>
</feature>
<comment type="caution">
    <text evidence="2">The sequence shown here is derived from an EMBL/GenBank/DDBJ whole genome shotgun (WGS) entry which is preliminary data.</text>
</comment>
<dbReference type="AlphaFoldDB" id="A0A9X2EI67"/>
<evidence type="ECO:0000313" key="2">
    <source>
        <dbReference type="EMBL" id="MCM8557990.1"/>
    </source>
</evidence>
<feature type="region of interest" description="Disordered" evidence="1">
    <location>
        <begin position="36"/>
        <end position="77"/>
    </location>
</feature>